<dbReference type="AlphaFoldDB" id="A0A2P5AK03"/>
<evidence type="ECO:0000313" key="1">
    <source>
        <dbReference type="EMBL" id="PON36880.1"/>
    </source>
</evidence>
<dbReference type="Proteomes" id="UP000237105">
    <property type="component" value="Unassembled WGS sequence"/>
</dbReference>
<evidence type="ECO:0000313" key="2">
    <source>
        <dbReference type="Proteomes" id="UP000237105"/>
    </source>
</evidence>
<sequence length="90" mass="10482">MEPSFLTLRPSALISYVNWVLWLNHLTLFHFAHQIPSDIRPIAASCCSYGKIDFDKDLTQIPALPSLPSHCYFFTFIREEMQDEAYETEI</sequence>
<organism evidence="1 2">
    <name type="scientific">Parasponia andersonii</name>
    <name type="common">Sponia andersonii</name>
    <dbReference type="NCBI Taxonomy" id="3476"/>
    <lineage>
        <taxon>Eukaryota</taxon>
        <taxon>Viridiplantae</taxon>
        <taxon>Streptophyta</taxon>
        <taxon>Embryophyta</taxon>
        <taxon>Tracheophyta</taxon>
        <taxon>Spermatophyta</taxon>
        <taxon>Magnoliopsida</taxon>
        <taxon>eudicotyledons</taxon>
        <taxon>Gunneridae</taxon>
        <taxon>Pentapetalae</taxon>
        <taxon>rosids</taxon>
        <taxon>fabids</taxon>
        <taxon>Rosales</taxon>
        <taxon>Cannabaceae</taxon>
        <taxon>Parasponia</taxon>
    </lineage>
</organism>
<accession>A0A2P5AK03</accession>
<gene>
    <name evidence="1" type="ORF">PanWU01x14_324890</name>
</gene>
<dbReference type="EMBL" id="JXTB01000550">
    <property type="protein sequence ID" value="PON36880.1"/>
    <property type="molecule type" value="Genomic_DNA"/>
</dbReference>
<reference evidence="2" key="1">
    <citation type="submission" date="2016-06" db="EMBL/GenBank/DDBJ databases">
        <title>Parallel loss of symbiosis genes in relatives of nitrogen-fixing non-legume Parasponia.</title>
        <authorList>
            <person name="Van Velzen R."/>
            <person name="Holmer R."/>
            <person name="Bu F."/>
            <person name="Rutten L."/>
            <person name="Van Zeijl A."/>
            <person name="Liu W."/>
            <person name="Santuari L."/>
            <person name="Cao Q."/>
            <person name="Sharma T."/>
            <person name="Shen D."/>
            <person name="Roswanjaya Y."/>
            <person name="Wardhani T."/>
            <person name="Kalhor M.S."/>
            <person name="Jansen J."/>
            <person name="Van den Hoogen J."/>
            <person name="Gungor B."/>
            <person name="Hartog M."/>
            <person name="Hontelez J."/>
            <person name="Verver J."/>
            <person name="Yang W.-C."/>
            <person name="Schijlen E."/>
            <person name="Repin R."/>
            <person name="Schilthuizen M."/>
            <person name="Schranz E."/>
            <person name="Heidstra R."/>
            <person name="Miyata K."/>
            <person name="Fedorova E."/>
            <person name="Kohlen W."/>
            <person name="Bisseling T."/>
            <person name="Smit S."/>
            <person name="Geurts R."/>
        </authorList>
    </citation>
    <scope>NUCLEOTIDE SEQUENCE [LARGE SCALE GENOMIC DNA]</scope>
    <source>
        <strain evidence="2">cv. WU1-14</strain>
    </source>
</reference>
<proteinExistence type="predicted"/>
<protein>
    <submittedName>
        <fullName evidence="1">Uncharacterized protein</fullName>
    </submittedName>
</protein>
<name>A0A2P5AK03_PARAD</name>
<comment type="caution">
    <text evidence="1">The sequence shown here is derived from an EMBL/GenBank/DDBJ whole genome shotgun (WGS) entry which is preliminary data.</text>
</comment>
<keyword evidence="2" id="KW-1185">Reference proteome</keyword>